<dbReference type="SUPFAM" id="SSF55718">
    <property type="entry name" value="SCP-like"/>
    <property type="match status" value="1"/>
</dbReference>
<dbReference type="Gene3D" id="3.30.1050.40">
    <property type="match status" value="1"/>
</dbReference>
<dbReference type="Pfam" id="PF17844">
    <property type="entry name" value="SCP_3"/>
    <property type="match status" value="1"/>
</dbReference>
<evidence type="ECO:0000313" key="2">
    <source>
        <dbReference type="EMBL" id="AMS06711.1"/>
    </source>
</evidence>
<evidence type="ECO:0000313" key="4">
    <source>
        <dbReference type="Proteomes" id="UP000075221"/>
    </source>
</evidence>
<dbReference type="OrthoDB" id="8481083at2"/>
<reference evidence="3 5" key="1">
    <citation type="journal article" date="2016" name="Plant Dis.">
        <title>Improved production of propionic acid using genome shuffling.</title>
        <authorList>
            <person name="Luna-Flores C.H."/>
            <person name="Palfreyman R.W."/>
            <person name="Kromer J.O."/>
            <person name="Nielsen L.K."/>
            <person name="Marcellin E."/>
        </authorList>
    </citation>
    <scope>NUCLEOTIDE SEQUENCE [LARGE SCALE GENOMIC DNA]</scope>
    <source>
        <strain evidence="3 5">F3E8</strain>
    </source>
</reference>
<name>A0A142KKS3_9ACTN</name>
<dbReference type="EMBL" id="CP014352">
    <property type="protein sequence ID" value="AMS06711.1"/>
    <property type="molecule type" value="Genomic_DNA"/>
</dbReference>
<dbReference type="Proteomes" id="UP000075221">
    <property type="component" value="Chromosome"/>
</dbReference>
<dbReference type="GeneID" id="88086356"/>
<sequence>MAAGSQKSGTAGRGWRKETAACLQAVDLVLAAEPSASFLVVLTDCLQTLRTPDRARPLSIGAAMAAGEPGAGAADQIAARAGVDAAESRAQAGLLRTDLEAAMEAPSAVVRTAHGPVSSADLVRLLTVRACVEALRAGAQPPRPVLIAASRVLAAVLGERYGGRTIEMRVPPATAVQLEAFGQGPNHHRGTPPNVAETDPVTFVKLATGQLDWQEARRAGRIQASGSHVDAMARMLPVTP</sequence>
<accession>A0A142KKS3</accession>
<dbReference type="KEGG" id="aaci:ASQ49_15220"/>
<dbReference type="Proteomes" id="UP000178666">
    <property type="component" value="Chromosome"/>
</dbReference>
<evidence type="ECO:0000313" key="5">
    <source>
        <dbReference type="Proteomes" id="UP000178666"/>
    </source>
</evidence>
<gene>
    <name evidence="3" type="ORF">A8L58_00880</name>
    <name evidence="2" type="ORF">AXH35_15940</name>
</gene>
<dbReference type="AlphaFoldDB" id="A0A142KKS3"/>
<dbReference type="EMBL" id="CP015970">
    <property type="protein sequence ID" value="AOZ45499.1"/>
    <property type="molecule type" value="Genomic_DNA"/>
</dbReference>
<dbReference type="RefSeq" id="WP_015069926.1">
    <property type="nucleotide sequence ID" value="NZ_CP013126.1"/>
</dbReference>
<organism evidence="2 4">
    <name type="scientific">Acidipropionibacterium acidipropionici</name>
    <dbReference type="NCBI Taxonomy" id="1748"/>
    <lineage>
        <taxon>Bacteria</taxon>
        <taxon>Bacillati</taxon>
        <taxon>Actinomycetota</taxon>
        <taxon>Actinomycetes</taxon>
        <taxon>Propionibacteriales</taxon>
        <taxon>Propionibacteriaceae</taxon>
        <taxon>Acidipropionibacterium</taxon>
    </lineage>
</organism>
<evidence type="ECO:0000259" key="1">
    <source>
        <dbReference type="Pfam" id="PF17844"/>
    </source>
</evidence>
<proteinExistence type="predicted"/>
<protein>
    <recommendedName>
        <fullName evidence="1">Bacterial SCP orthologue domain-containing protein</fullName>
    </recommendedName>
</protein>
<dbReference type="InterPro" id="IPR036527">
    <property type="entry name" value="SCP2_sterol-bd_dom_sf"/>
</dbReference>
<feature type="domain" description="Bacterial SCP orthologue" evidence="1">
    <location>
        <begin position="143"/>
        <end position="238"/>
    </location>
</feature>
<dbReference type="InterPro" id="IPR041629">
    <property type="entry name" value="SCP_3"/>
</dbReference>
<evidence type="ECO:0000313" key="3">
    <source>
        <dbReference type="EMBL" id="AOZ45499.1"/>
    </source>
</evidence>
<dbReference type="OMA" id="NHHRGTP"/>
<keyword evidence="5" id="KW-1185">Reference proteome</keyword>
<reference evidence="2 4" key="2">
    <citation type="submission" date="2016-02" db="EMBL/GenBank/DDBJ databases">
        <title>Complete Genome Sequence of Propionibacterium acidipropionici ATCC 55737.</title>
        <authorList>
            <person name="Luna Flores C.H."/>
            <person name="Nielsen L.K."/>
            <person name="Marcellin E."/>
        </authorList>
    </citation>
    <scope>NUCLEOTIDE SEQUENCE [LARGE SCALE GENOMIC DNA]</scope>
    <source>
        <strain evidence="2 4">ATCC 55737</strain>
    </source>
</reference>